<reference evidence="1" key="1">
    <citation type="submission" date="2020-06" db="EMBL/GenBank/DDBJ databases">
        <authorList>
            <person name="Dong N."/>
        </authorList>
    </citation>
    <scope>NUCLEOTIDE SEQUENCE</scope>
    <source>
        <strain evidence="1">210</strain>
    </source>
</reference>
<sequence>MNVKSTFMLLFLVGIIQLSFGQNLKKYCNQRFNFCTEYPSNFSGLGESQNGDGQNFISKDKLTKITIFGNLEIEDINDLKSTYKSYLTSKNVTYKLIKDNYFVISGFESKNKIFYIKVIKKKVDYYGSLTDVLQTVYISYPKTQNDIYSAYCKNIAKNFN</sequence>
<dbReference type="Proteomes" id="UP001173578">
    <property type="component" value="Unassembled WGS sequence"/>
</dbReference>
<dbReference type="AlphaFoldDB" id="A0AAW7DI29"/>
<evidence type="ECO:0000313" key="1">
    <source>
        <dbReference type="EMBL" id="MDM1551636.1"/>
    </source>
</evidence>
<organism evidence="1 2">
    <name type="scientific">Empedobacter falsenii</name>
    <dbReference type="NCBI Taxonomy" id="343874"/>
    <lineage>
        <taxon>Bacteria</taxon>
        <taxon>Pseudomonadati</taxon>
        <taxon>Bacteroidota</taxon>
        <taxon>Flavobacteriia</taxon>
        <taxon>Flavobacteriales</taxon>
        <taxon>Weeksellaceae</taxon>
        <taxon>Empedobacter</taxon>
    </lineage>
</organism>
<name>A0AAW7DI29_9FLAO</name>
<proteinExistence type="predicted"/>
<accession>A0AAW7DI29</accession>
<comment type="caution">
    <text evidence="1">The sequence shown here is derived from an EMBL/GenBank/DDBJ whole genome shotgun (WGS) entry which is preliminary data.</text>
</comment>
<evidence type="ECO:0000313" key="2">
    <source>
        <dbReference type="Proteomes" id="UP001173578"/>
    </source>
</evidence>
<reference evidence="1" key="2">
    <citation type="journal article" date="2022" name="Sci. Total Environ.">
        <title>Prevalence, transmission, and molecular epidemiology of tet(X)-positive bacteria among humans, animals, and environmental niches in China: An epidemiological, and genomic-based study.</title>
        <authorList>
            <person name="Dong N."/>
            <person name="Zeng Y."/>
            <person name="Cai C."/>
            <person name="Sun C."/>
            <person name="Lu J."/>
            <person name="Liu C."/>
            <person name="Zhou H."/>
            <person name="Sun Q."/>
            <person name="Shu L."/>
            <person name="Wang H."/>
            <person name="Wang Y."/>
            <person name="Wang S."/>
            <person name="Wu C."/>
            <person name="Chan E.W."/>
            <person name="Chen G."/>
            <person name="Shen Z."/>
            <person name="Chen S."/>
            <person name="Zhang R."/>
        </authorList>
    </citation>
    <scope>NUCLEOTIDE SEQUENCE</scope>
    <source>
        <strain evidence="1">210</strain>
    </source>
</reference>
<dbReference type="EMBL" id="JACALR010000004">
    <property type="protein sequence ID" value="MDM1551636.1"/>
    <property type="molecule type" value="Genomic_DNA"/>
</dbReference>
<protein>
    <submittedName>
        <fullName evidence="1">Uncharacterized protein</fullName>
    </submittedName>
</protein>
<gene>
    <name evidence="1" type="ORF">HX095_10465</name>
</gene>
<dbReference type="RefSeq" id="WP_286486167.1">
    <property type="nucleotide sequence ID" value="NZ_JACALR010000004.1"/>
</dbReference>